<protein>
    <submittedName>
        <fullName evidence="5">Gag/pol protein</fullName>
    </submittedName>
</protein>
<keyword evidence="1" id="KW-0863">Zinc-finger</keyword>
<reference evidence="6 7" key="1">
    <citation type="submission" date="2019-08" db="EMBL/GenBank/DDBJ databases">
        <title>Draft genome sequences of two oriental melons (Cucumis melo L. var makuwa).</title>
        <authorList>
            <person name="Kwon S.-Y."/>
        </authorList>
    </citation>
    <scope>NUCLEOTIDE SEQUENCE [LARGE SCALE GENOMIC DNA]</scope>
    <source>
        <strain evidence="7">cv. Chang Bougi</strain>
        <strain evidence="6">cv. SW 3</strain>
        <tissue evidence="5">Leaf</tissue>
    </source>
</reference>
<dbReference type="InterPro" id="IPR036875">
    <property type="entry name" value="Znf_CCHC_sf"/>
</dbReference>
<dbReference type="SUPFAM" id="SSF57756">
    <property type="entry name" value="Retrovirus zinc finger-like domains"/>
    <property type="match status" value="1"/>
</dbReference>
<accession>A0A5D3DRI9</accession>
<sequence length="161" mass="18182">MKEGTSVREHVLDIMMHFNIVEVNGGAIDKANQVSFILESLSKSFIPFQTNASLNKIEFNLITLLNELQRFQTLTMGKGKQVEANIATTKRKFSRGSSSKTKVEPSKPNPQINNKGKRKTLKQIKGKKAAEKGKCYHCGLNGHWLRNCSKYLVKKKTEKET</sequence>
<evidence type="ECO:0000313" key="7">
    <source>
        <dbReference type="Proteomes" id="UP000321947"/>
    </source>
</evidence>
<dbReference type="EMBL" id="SSTE01006004">
    <property type="protein sequence ID" value="KAA0059714.1"/>
    <property type="molecule type" value="Genomic_DNA"/>
</dbReference>
<dbReference type="InterPro" id="IPR001878">
    <property type="entry name" value="Znf_CCHC"/>
</dbReference>
<evidence type="ECO:0000256" key="2">
    <source>
        <dbReference type="SAM" id="MobiDB-lite"/>
    </source>
</evidence>
<feature type="region of interest" description="Disordered" evidence="2">
    <location>
        <begin position="85"/>
        <end position="121"/>
    </location>
</feature>
<dbReference type="GO" id="GO:0003676">
    <property type="term" value="F:nucleic acid binding"/>
    <property type="evidence" value="ECO:0007669"/>
    <property type="project" value="InterPro"/>
</dbReference>
<evidence type="ECO:0000256" key="1">
    <source>
        <dbReference type="PROSITE-ProRule" id="PRU00047"/>
    </source>
</evidence>
<keyword evidence="1" id="KW-0479">Metal-binding</keyword>
<dbReference type="PROSITE" id="PS50158">
    <property type="entry name" value="ZF_CCHC"/>
    <property type="match status" value="1"/>
</dbReference>
<proteinExistence type="predicted"/>
<evidence type="ECO:0000313" key="6">
    <source>
        <dbReference type="Proteomes" id="UP000321393"/>
    </source>
</evidence>
<dbReference type="Gene3D" id="4.10.60.10">
    <property type="entry name" value="Zinc finger, CCHC-type"/>
    <property type="match status" value="1"/>
</dbReference>
<dbReference type="GO" id="GO:0008270">
    <property type="term" value="F:zinc ion binding"/>
    <property type="evidence" value="ECO:0007669"/>
    <property type="project" value="UniProtKB-KW"/>
</dbReference>
<dbReference type="OrthoDB" id="10532518at2759"/>
<dbReference type="Proteomes" id="UP000321947">
    <property type="component" value="Unassembled WGS sequence"/>
</dbReference>
<name>A0A5D3DRI9_CUCMM</name>
<keyword evidence="1" id="KW-0862">Zinc</keyword>
<dbReference type="EMBL" id="SSTD01003515">
    <property type="protein sequence ID" value="TYK26152.1"/>
    <property type="molecule type" value="Genomic_DNA"/>
</dbReference>
<gene>
    <name evidence="5" type="ORF">E5676_scaffold111G00740</name>
    <name evidence="4" type="ORF">E6C27_scaffold54G001740</name>
</gene>
<evidence type="ECO:0000313" key="5">
    <source>
        <dbReference type="EMBL" id="TYK26152.1"/>
    </source>
</evidence>
<dbReference type="Proteomes" id="UP000321393">
    <property type="component" value="Unassembled WGS sequence"/>
</dbReference>
<evidence type="ECO:0000259" key="3">
    <source>
        <dbReference type="PROSITE" id="PS50158"/>
    </source>
</evidence>
<comment type="caution">
    <text evidence="5">The sequence shown here is derived from an EMBL/GenBank/DDBJ whole genome shotgun (WGS) entry which is preliminary data.</text>
</comment>
<evidence type="ECO:0000313" key="4">
    <source>
        <dbReference type="EMBL" id="KAA0059714.1"/>
    </source>
</evidence>
<dbReference type="AlphaFoldDB" id="A0A5D3DRI9"/>
<organism evidence="5 7">
    <name type="scientific">Cucumis melo var. makuwa</name>
    <name type="common">Oriental melon</name>
    <dbReference type="NCBI Taxonomy" id="1194695"/>
    <lineage>
        <taxon>Eukaryota</taxon>
        <taxon>Viridiplantae</taxon>
        <taxon>Streptophyta</taxon>
        <taxon>Embryophyta</taxon>
        <taxon>Tracheophyta</taxon>
        <taxon>Spermatophyta</taxon>
        <taxon>Magnoliopsida</taxon>
        <taxon>eudicotyledons</taxon>
        <taxon>Gunneridae</taxon>
        <taxon>Pentapetalae</taxon>
        <taxon>rosids</taxon>
        <taxon>fabids</taxon>
        <taxon>Cucurbitales</taxon>
        <taxon>Cucurbitaceae</taxon>
        <taxon>Benincaseae</taxon>
        <taxon>Cucumis</taxon>
    </lineage>
</organism>
<feature type="domain" description="CCHC-type" evidence="3">
    <location>
        <begin position="134"/>
        <end position="150"/>
    </location>
</feature>
<dbReference type="Pfam" id="PF00098">
    <property type="entry name" value="zf-CCHC"/>
    <property type="match status" value="1"/>
</dbReference>